<name>A0A401T1Y6_CHIPU</name>
<keyword evidence="10" id="KW-0156">Chromatin regulator</keyword>
<keyword evidence="6" id="KW-0132">Cell division</keyword>
<evidence type="ECO:0000313" key="17">
    <source>
        <dbReference type="EMBL" id="GCC36651.1"/>
    </source>
</evidence>
<dbReference type="GO" id="GO:0070552">
    <property type="term" value="C:BRISC complex"/>
    <property type="evidence" value="ECO:0007669"/>
    <property type="project" value="InterPro"/>
</dbReference>
<evidence type="ECO:0000256" key="2">
    <source>
        <dbReference type="ARBA" id="ARBA00004496"/>
    </source>
</evidence>
<evidence type="ECO:0000256" key="7">
    <source>
        <dbReference type="ARBA" id="ARBA00022763"/>
    </source>
</evidence>
<organism evidence="17 18">
    <name type="scientific">Chiloscyllium punctatum</name>
    <name type="common">Brownbanded bambooshark</name>
    <name type="synonym">Hemiscyllium punctatum</name>
    <dbReference type="NCBI Taxonomy" id="137246"/>
    <lineage>
        <taxon>Eukaryota</taxon>
        <taxon>Metazoa</taxon>
        <taxon>Chordata</taxon>
        <taxon>Craniata</taxon>
        <taxon>Vertebrata</taxon>
        <taxon>Chondrichthyes</taxon>
        <taxon>Elasmobranchii</taxon>
        <taxon>Galeomorphii</taxon>
        <taxon>Galeoidea</taxon>
        <taxon>Orectolobiformes</taxon>
        <taxon>Hemiscylliidae</taxon>
        <taxon>Chiloscyllium</taxon>
    </lineage>
</organism>
<dbReference type="PANTHER" id="PTHR15660">
    <property type="entry name" value="BRISC AND BRCA1-A COMPLEX MEMBER 1"/>
    <property type="match status" value="1"/>
</dbReference>
<comment type="subcellular location">
    <subcellularLocation>
        <location evidence="2">Cytoplasm</location>
    </subcellularLocation>
    <subcellularLocation>
        <location evidence="1">Nucleus</location>
    </subcellularLocation>
</comment>
<dbReference type="InterPro" id="IPR026126">
    <property type="entry name" value="BABAM1"/>
</dbReference>
<keyword evidence="5" id="KW-0963">Cytoplasm</keyword>
<dbReference type="GO" id="GO:0051301">
    <property type="term" value="P:cell division"/>
    <property type="evidence" value="ECO:0007669"/>
    <property type="project" value="UniProtKB-KW"/>
</dbReference>
<keyword evidence="7" id="KW-0227">DNA damage</keyword>
<proteinExistence type="inferred from homology"/>
<dbReference type="STRING" id="137246.A0A401T1Y6"/>
<dbReference type="GO" id="GO:0045739">
    <property type="term" value="P:positive regulation of DNA repair"/>
    <property type="evidence" value="ECO:0007669"/>
    <property type="project" value="InterPro"/>
</dbReference>
<reference evidence="17 18" key="1">
    <citation type="journal article" date="2018" name="Nat. Ecol. Evol.">
        <title>Shark genomes provide insights into elasmobranch evolution and the origin of vertebrates.</title>
        <authorList>
            <person name="Hara Y"/>
            <person name="Yamaguchi K"/>
            <person name="Onimaru K"/>
            <person name="Kadota M"/>
            <person name="Koyanagi M"/>
            <person name="Keeley SD"/>
            <person name="Tatsumi K"/>
            <person name="Tanaka K"/>
            <person name="Motone F"/>
            <person name="Kageyama Y"/>
            <person name="Nozu R"/>
            <person name="Adachi N"/>
            <person name="Nishimura O"/>
            <person name="Nakagawa R"/>
            <person name="Tanegashima C"/>
            <person name="Kiyatake I"/>
            <person name="Matsumoto R"/>
            <person name="Murakumo K"/>
            <person name="Nishida K"/>
            <person name="Terakita A"/>
            <person name="Kuratani S"/>
            <person name="Sato K"/>
            <person name="Hyodo S Kuraku.S."/>
        </authorList>
    </citation>
    <scope>NUCLEOTIDE SEQUENCE [LARGE SCALE GENOMIC DNA]</scope>
</reference>
<dbReference type="Gene3D" id="3.40.50.410">
    <property type="entry name" value="von Willebrand factor, type A domain"/>
    <property type="match status" value="1"/>
</dbReference>
<evidence type="ECO:0000256" key="8">
    <source>
        <dbReference type="ARBA" id="ARBA00022776"/>
    </source>
</evidence>
<feature type="compositionally biased region" description="Low complexity" evidence="16">
    <location>
        <begin position="98"/>
        <end position="107"/>
    </location>
</feature>
<feature type="region of interest" description="Disordered" evidence="16">
    <location>
        <begin position="1"/>
        <end position="190"/>
    </location>
</feature>
<evidence type="ECO:0000256" key="3">
    <source>
        <dbReference type="ARBA" id="ARBA00010809"/>
    </source>
</evidence>
<dbReference type="SUPFAM" id="SSF53300">
    <property type="entry name" value="vWA-like"/>
    <property type="match status" value="1"/>
</dbReference>
<evidence type="ECO:0000256" key="4">
    <source>
        <dbReference type="ARBA" id="ARBA00019437"/>
    </source>
</evidence>
<feature type="compositionally biased region" description="Basic and acidic residues" evidence="16">
    <location>
        <begin position="1"/>
        <end position="10"/>
    </location>
</feature>
<dbReference type="GO" id="GO:0016604">
    <property type="term" value="C:nuclear body"/>
    <property type="evidence" value="ECO:0007669"/>
    <property type="project" value="TreeGrafter"/>
</dbReference>
<dbReference type="GO" id="GO:0006325">
    <property type="term" value="P:chromatin organization"/>
    <property type="evidence" value="ECO:0007669"/>
    <property type="project" value="UniProtKB-KW"/>
</dbReference>
<keyword evidence="8" id="KW-0498">Mitosis</keyword>
<evidence type="ECO:0000256" key="14">
    <source>
        <dbReference type="ARBA" id="ARBA00030984"/>
    </source>
</evidence>
<evidence type="ECO:0000256" key="10">
    <source>
        <dbReference type="ARBA" id="ARBA00022853"/>
    </source>
</evidence>
<accession>A0A401T1Y6</accession>
<gene>
    <name evidence="17" type="ORF">chiPu_0015146</name>
</gene>
<dbReference type="GO" id="GO:0006302">
    <property type="term" value="P:double-strand break repair"/>
    <property type="evidence" value="ECO:0007669"/>
    <property type="project" value="TreeGrafter"/>
</dbReference>
<keyword evidence="12" id="KW-0539">Nucleus</keyword>
<dbReference type="InterPro" id="IPR036465">
    <property type="entry name" value="vWFA_dom_sf"/>
</dbReference>
<dbReference type="AlphaFoldDB" id="A0A401T1Y6"/>
<comment type="similarity">
    <text evidence="3">Belongs to the BABAM1 family.</text>
</comment>
<keyword evidence="11" id="KW-0234">DNA repair</keyword>
<evidence type="ECO:0000256" key="12">
    <source>
        <dbReference type="ARBA" id="ARBA00023242"/>
    </source>
</evidence>
<evidence type="ECO:0000256" key="11">
    <source>
        <dbReference type="ARBA" id="ARBA00023204"/>
    </source>
</evidence>
<feature type="compositionally biased region" description="Low complexity" evidence="16">
    <location>
        <begin position="115"/>
        <end position="190"/>
    </location>
</feature>
<evidence type="ECO:0000313" key="18">
    <source>
        <dbReference type="Proteomes" id="UP000287033"/>
    </source>
</evidence>
<dbReference type="Proteomes" id="UP000287033">
    <property type="component" value="Unassembled WGS sequence"/>
</dbReference>
<protein>
    <recommendedName>
        <fullName evidence="4">BRISC and BRCA1-A complex member 1</fullName>
    </recommendedName>
    <alternativeName>
        <fullName evidence="14">Mediator of RAP80 interactions and targeting subunit of 40 kDa</fullName>
    </alternativeName>
    <alternativeName>
        <fullName evidence="15">New component of the BRCA1-A complex</fullName>
    </alternativeName>
</protein>
<keyword evidence="13" id="KW-0131">Cell cycle</keyword>
<evidence type="ECO:0000256" key="15">
    <source>
        <dbReference type="ARBA" id="ARBA00031038"/>
    </source>
</evidence>
<sequence>MAAAAEDGREAPAGSEPEPESEASGPMEHRPSTRSNPEGAEDRQDPPGQGAQAGGGSREGDGEAGTESPGTGGRTRSSRRRPQEQEAQGHSLPPFQPQPQNQTQPQIQPQPQPQPQTQTQNQSQYQGQGQPQNQTQSLPQSQSQTQFLSKTQTLPQSQSQPQFQNQTATTGQPSFLPQSQSQPQFQSQLQLPTQFQSQALSETQIKTPKVNCPEKVIICLDLSEEMSLQKLDSMNGSKTNALNIAQKMIEMFVRTKHKIDKRHEFALVVVNDEVTWLSGFTSDPREVCSCLYDLDTNVCESFNLDGLFNLIQQKIELPVTENIQTIPPPYIIRMILVYVRTPCHLQSISIERVNKILQSPYFFFDTIYIHNGTEEMDEDSSCKEVCVFFNNLDTKGTSYKYDVSLAGQAVELHNCMAKLLAHPLQRPVQMHAVYSLLEDEEGVEVEATV</sequence>
<keyword evidence="18" id="KW-1185">Reference proteome</keyword>
<dbReference type="GO" id="GO:0070531">
    <property type="term" value="C:BRCA1-A complex"/>
    <property type="evidence" value="ECO:0007669"/>
    <property type="project" value="InterPro"/>
</dbReference>
<evidence type="ECO:0000256" key="1">
    <source>
        <dbReference type="ARBA" id="ARBA00004123"/>
    </source>
</evidence>
<keyword evidence="9" id="KW-0833">Ubl conjugation pathway</keyword>
<evidence type="ECO:0000256" key="5">
    <source>
        <dbReference type="ARBA" id="ARBA00022490"/>
    </source>
</evidence>
<dbReference type="GO" id="GO:0005737">
    <property type="term" value="C:cytoplasm"/>
    <property type="evidence" value="ECO:0007669"/>
    <property type="project" value="UniProtKB-SubCell"/>
</dbReference>
<dbReference type="PANTHER" id="PTHR15660:SF1">
    <property type="entry name" value="BRISC AND BRCA1-A COMPLEX MEMBER 1"/>
    <property type="match status" value="1"/>
</dbReference>
<evidence type="ECO:0000256" key="9">
    <source>
        <dbReference type="ARBA" id="ARBA00022786"/>
    </source>
</evidence>
<comment type="caution">
    <text evidence="17">The sequence shown here is derived from an EMBL/GenBank/DDBJ whole genome shotgun (WGS) entry which is preliminary data.</text>
</comment>
<feature type="compositionally biased region" description="Low complexity" evidence="16">
    <location>
        <begin position="11"/>
        <end position="26"/>
    </location>
</feature>
<dbReference type="EMBL" id="BEZZ01000860">
    <property type="protein sequence ID" value="GCC36651.1"/>
    <property type="molecule type" value="Genomic_DNA"/>
</dbReference>
<evidence type="ECO:0000256" key="6">
    <source>
        <dbReference type="ARBA" id="ARBA00022618"/>
    </source>
</evidence>
<dbReference type="CDD" id="cd21502">
    <property type="entry name" value="vWA_BABAM1"/>
    <property type="match status" value="1"/>
</dbReference>
<evidence type="ECO:0000256" key="16">
    <source>
        <dbReference type="SAM" id="MobiDB-lite"/>
    </source>
</evidence>
<dbReference type="OrthoDB" id="547311at2759"/>
<evidence type="ECO:0000256" key="13">
    <source>
        <dbReference type="ARBA" id="ARBA00023306"/>
    </source>
</evidence>
<dbReference type="GO" id="GO:0007095">
    <property type="term" value="P:mitotic G2 DNA damage checkpoint signaling"/>
    <property type="evidence" value="ECO:0007669"/>
    <property type="project" value="TreeGrafter"/>
</dbReference>